<reference evidence="2" key="1">
    <citation type="submission" date="2016-12" db="EMBL/GenBank/DDBJ databases">
        <authorList>
            <person name="Varghese N."/>
            <person name="Submissions S."/>
        </authorList>
    </citation>
    <scope>NUCLEOTIDE SEQUENCE [LARGE SCALE GENOMIC DNA]</scope>
    <source>
        <strain evidence="2">DSM 25035</strain>
    </source>
</reference>
<evidence type="ECO:0008006" key="3">
    <source>
        <dbReference type="Google" id="ProtNLM"/>
    </source>
</evidence>
<evidence type="ECO:0000313" key="1">
    <source>
        <dbReference type="EMBL" id="SHO64476.1"/>
    </source>
</evidence>
<sequence>MIPHVIIYFNSTMAHASQIFTGLELLKSEGRVTLEYKLALAELPNNKMRIDISGKQVIFDMADDNVVDLEIYAQCDAYFKRMLLKKDYERLPKIFPFGLNYSVMVENPKLNKIWKKTPVLLGYSIKYNKFLSGLMDINDSIHNVYLENMEGEPNDSGEIIFGTRLWDPLNNEIDWKKEERKKINHQRIAIIRKLKDIYGPQFKGGVENSQLSKILCPDLIVNKKESNKEAYLESLKKALIGIANFGLEGSIGWKFPEYIAHSMAIVSTPIDEFVIHGDLSEGKNFLKFESVDECLNAVDTLISNPAQRKKMQLENKAYYQRFLHPKRKMELILSDLAQL</sequence>
<dbReference type="EMBL" id="FRXN01000005">
    <property type="protein sequence ID" value="SHO64476.1"/>
    <property type="molecule type" value="Genomic_DNA"/>
</dbReference>
<gene>
    <name evidence="1" type="ORF">SAMN04488108_3476</name>
</gene>
<proteinExistence type="predicted"/>
<organism evidence="1 2">
    <name type="scientific">Algoriphagus zhangzhouensis</name>
    <dbReference type="NCBI Taxonomy" id="1073327"/>
    <lineage>
        <taxon>Bacteria</taxon>
        <taxon>Pseudomonadati</taxon>
        <taxon>Bacteroidota</taxon>
        <taxon>Cytophagia</taxon>
        <taxon>Cytophagales</taxon>
        <taxon>Cyclobacteriaceae</taxon>
        <taxon>Algoriphagus</taxon>
    </lineage>
</organism>
<keyword evidence="2" id="KW-1185">Reference proteome</keyword>
<evidence type="ECO:0000313" key="2">
    <source>
        <dbReference type="Proteomes" id="UP000184609"/>
    </source>
</evidence>
<dbReference type="Proteomes" id="UP000184609">
    <property type="component" value="Unassembled WGS sequence"/>
</dbReference>
<accession>A0A1M7ZIH6</accession>
<name>A0A1M7ZIH6_9BACT</name>
<dbReference type="STRING" id="1073327.SAMN04488108_3476"/>
<dbReference type="AlphaFoldDB" id="A0A1M7ZIH6"/>
<protein>
    <recommendedName>
        <fullName evidence="3">Glycosyl transferases group 1</fullName>
    </recommendedName>
</protein>